<evidence type="ECO:0000256" key="1">
    <source>
        <dbReference type="ARBA" id="ARBA00007301"/>
    </source>
</evidence>
<dbReference type="InterPro" id="IPR012349">
    <property type="entry name" value="Split_barrel_FMN-bd"/>
</dbReference>
<dbReference type="PANTHER" id="PTHR10851:SF0">
    <property type="entry name" value="PYRIDOXINE-5'-PHOSPHATE OXIDASE"/>
    <property type="match status" value="1"/>
</dbReference>
<dbReference type="GO" id="GO:0008615">
    <property type="term" value="P:pyridoxine biosynthetic process"/>
    <property type="evidence" value="ECO:0007669"/>
    <property type="project" value="UniProtKB-UniRule"/>
</dbReference>
<keyword evidence="2 6" id="KW-0285">Flavoprotein</keyword>
<dbReference type="Gene3D" id="2.30.110.10">
    <property type="entry name" value="Electron Transport, Fmn-binding Protein, Chain A"/>
    <property type="match status" value="1"/>
</dbReference>
<feature type="domain" description="Pyridoxine 5'-phosphate oxidase dimerisation C-terminal" evidence="9">
    <location>
        <begin position="171"/>
        <end position="211"/>
    </location>
</feature>
<comment type="similarity">
    <text evidence="1 6">Belongs to the pyridoxamine 5'-phosphate oxidase family.</text>
</comment>
<evidence type="ECO:0000313" key="13">
    <source>
        <dbReference type="EMBL" id="NCU62601.1"/>
    </source>
</evidence>
<dbReference type="InterPro" id="IPR019740">
    <property type="entry name" value="Pyridox_Oxase_CS"/>
</dbReference>
<dbReference type="InterPro" id="IPR019576">
    <property type="entry name" value="Pyridoxamine_oxidase_dimer_C"/>
</dbReference>
<dbReference type="Pfam" id="PF10590">
    <property type="entry name" value="PNP_phzG_C"/>
    <property type="match status" value="1"/>
</dbReference>
<comment type="subunit">
    <text evidence="6">Homodimer.</text>
</comment>
<evidence type="ECO:0000256" key="6">
    <source>
        <dbReference type="HAMAP-Rule" id="MF_01629"/>
    </source>
</evidence>
<dbReference type="Proteomes" id="UP000747791">
    <property type="component" value="Unassembled WGS sequence"/>
</dbReference>
<organism evidence="13 14">
    <name type="scientific">Candidatus Fonsibacter lacus</name>
    <dbReference type="NCBI Taxonomy" id="2576439"/>
    <lineage>
        <taxon>Bacteria</taxon>
        <taxon>Pseudomonadati</taxon>
        <taxon>Pseudomonadota</taxon>
        <taxon>Alphaproteobacteria</taxon>
        <taxon>Candidatus Pelagibacterales</taxon>
        <taxon>Candidatus Pelagibacterales incertae sedis</taxon>
        <taxon>Candidatus Fonsibacter</taxon>
    </lineage>
</organism>
<evidence type="ECO:0000256" key="7">
    <source>
        <dbReference type="PIRSR" id="PIRSR000190-2"/>
    </source>
</evidence>
<feature type="binding site" evidence="6 7">
    <location>
        <position position="81"/>
    </location>
    <ligand>
        <name>FMN</name>
        <dbReference type="ChEBI" id="CHEBI:58210"/>
    </ligand>
</feature>
<dbReference type="EMBL" id="RGOB01000051">
    <property type="protein sequence ID" value="NCU53133.1"/>
    <property type="molecule type" value="Genomic_DNA"/>
</dbReference>
<comment type="cofactor">
    <cofactor evidence="6 7">
        <name>FMN</name>
        <dbReference type="ChEBI" id="CHEBI:58210"/>
    </cofactor>
    <text evidence="6 7">Binds 1 FMN per subunit.</text>
</comment>
<dbReference type="Proteomes" id="UP000572953">
    <property type="component" value="Unassembled WGS sequence"/>
</dbReference>
<feature type="binding site" evidence="6">
    <location>
        <position position="121"/>
    </location>
    <ligand>
        <name>substrate</name>
    </ligand>
</feature>
<feature type="binding site" evidence="6 7">
    <location>
        <position position="194"/>
    </location>
    <ligand>
        <name>FMN</name>
        <dbReference type="ChEBI" id="CHEBI:58210"/>
    </ligand>
</feature>
<dbReference type="EMBL" id="RGET01000007">
    <property type="protein sequence ID" value="NBN87660.1"/>
    <property type="molecule type" value="Genomic_DNA"/>
</dbReference>
<feature type="binding site" evidence="6 7">
    <location>
        <position position="184"/>
    </location>
    <ligand>
        <name>FMN</name>
        <dbReference type="ChEBI" id="CHEBI:58210"/>
    </ligand>
</feature>
<sequence length="211" mass="24840">MNQKKYKTNKLGLNTCFLDKKNPFELFKAWMSKAKKTEINDPNALALATVNRKKQPSVRMVLLKGLTNKEFVFYTNLQSRKSNELKSNPKASMCFHWKSIRRQVRIDGSIKKVPNKVADQYFNTRPYGSRIGAWASIQSTTMQSRSNLINRIQKYKKMFPSNKKVPRPPHWSGWALKANQIEFWLDGNNRIHERLRYRKSGSKWIKEILYP</sequence>
<evidence type="ECO:0000256" key="5">
    <source>
        <dbReference type="ARBA" id="ARBA00023096"/>
    </source>
</evidence>
<dbReference type="Proteomes" id="UP000699985">
    <property type="component" value="Unassembled WGS sequence"/>
</dbReference>
<evidence type="ECO:0000313" key="14">
    <source>
        <dbReference type="Proteomes" id="UP000572953"/>
    </source>
</evidence>
<comment type="catalytic activity">
    <reaction evidence="6">
        <text>pyridoxamine 5'-phosphate + O2 + H2O = pyridoxal 5'-phosphate + H2O2 + NH4(+)</text>
        <dbReference type="Rhea" id="RHEA:15817"/>
        <dbReference type="ChEBI" id="CHEBI:15377"/>
        <dbReference type="ChEBI" id="CHEBI:15379"/>
        <dbReference type="ChEBI" id="CHEBI:16240"/>
        <dbReference type="ChEBI" id="CHEBI:28938"/>
        <dbReference type="ChEBI" id="CHEBI:58451"/>
        <dbReference type="ChEBI" id="CHEBI:597326"/>
        <dbReference type="EC" id="1.4.3.5"/>
    </reaction>
</comment>
<dbReference type="Pfam" id="PF01243">
    <property type="entry name" value="PNPOx_N"/>
    <property type="match status" value="1"/>
</dbReference>
<comment type="catalytic activity">
    <reaction evidence="6">
        <text>pyridoxine 5'-phosphate + O2 = pyridoxal 5'-phosphate + H2O2</text>
        <dbReference type="Rhea" id="RHEA:15149"/>
        <dbReference type="ChEBI" id="CHEBI:15379"/>
        <dbReference type="ChEBI" id="CHEBI:16240"/>
        <dbReference type="ChEBI" id="CHEBI:58589"/>
        <dbReference type="ChEBI" id="CHEBI:597326"/>
        <dbReference type="EC" id="1.4.3.5"/>
    </reaction>
</comment>
<dbReference type="PANTHER" id="PTHR10851">
    <property type="entry name" value="PYRIDOXINE-5-PHOSPHATE OXIDASE"/>
    <property type="match status" value="1"/>
</dbReference>
<comment type="pathway">
    <text evidence="6">Cofactor metabolism; pyridoxal 5'-phosphate salvage; pyridoxal 5'-phosphate from pyridoxine 5'-phosphate: step 1/1.</text>
</comment>
<dbReference type="NCBIfam" id="TIGR00558">
    <property type="entry name" value="pdxH"/>
    <property type="match status" value="1"/>
</dbReference>
<dbReference type="GO" id="GO:0004733">
    <property type="term" value="F:pyridoxamine phosphate oxidase activity"/>
    <property type="evidence" value="ECO:0007669"/>
    <property type="project" value="UniProtKB-UniRule"/>
</dbReference>
<dbReference type="UniPathway" id="UPA01068">
    <property type="reaction ID" value="UER00304"/>
</dbReference>
<comment type="function">
    <text evidence="6">Catalyzes the oxidation of either pyridoxine 5'-phosphate (PNP) or pyridoxamine 5'-phosphate (PMP) into pyridoxal 5'-phosphate (PLP).</text>
</comment>
<feature type="binding site" evidence="6 7">
    <location>
        <position position="80"/>
    </location>
    <ligand>
        <name>FMN</name>
        <dbReference type="ChEBI" id="CHEBI:58210"/>
    </ligand>
</feature>
<evidence type="ECO:0000313" key="12">
    <source>
        <dbReference type="EMBL" id="NCU53133.1"/>
    </source>
</evidence>
<evidence type="ECO:0000259" key="8">
    <source>
        <dbReference type="Pfam" id="PF01243"/>
    </source>
</evidence>
<comment type="pathway">
    <text evidence="6">Cofactor metabolism; pyridoxal 5'-phosphate salvage; pyridoxal 5'-phosphate from pyridoxamine 5'-phosphate: step 1/1.</text>
</comment>
<dbReference type="GO" id="GO:0010181">
    <property type="term" value="F:FMN binding"/>
    <property type="evidence" value="ECO:0007669"/>
    <property type="project" value="UniProtKB-UniRule"/>
</dbReference>
<dbReference type="PROSITE" id="PS01064">
    <property type="entry name" value="PYRIDOX_OXIDASE"/>
    <property type="match status" value="1"/>
</dbReference>
<feature type="binding site" evidence="6 7">
    <location>
        <begin position="59"/>
        <end position="64"/>
    </location>
    <ligand>
        <name>FMN</name>
        <dbReference type="ChEBI" id="CHEBI:58210"/>
    </ligand>
</feature>
<keyword evidence="4 6" id="KW-0560">Oxidoreductase</keyword>
<name>A0A845SA38_9PROT</name>
<feature type="binding site" evidence="6">
    <location>
        <position position="125"/>
    </location>
    <ligand>
        <name>substrate</name>
    </ligand>
</feature>
<dbReference type="InterPro" id="IPR000659">
    <property type="entry name" value="Pyridox_Oxase"/>
</dbReference>
<evidence type="ECO:0000259" key="9">
    <source>
        <dbReference type="Pfam" id="PF10590"/>
    </source>
</evidence>
<dbReference type="HAMAP" id="MF_01629">
    <property type="entry name" value="PdxH"/>
    <property type="match status" value="1"/>
</dbReference>
<evidence type="ECO:0000256" key="4">
    <source>
        <dbReference type="ARBA" id="ARBA00023002"/>
    </source>
</evidence>
<feature type="binding site" evidence="6 7">
    <location>
        <position position="103"/>
    </location>
    <ligand>
        <name>FMN</name>
        <dbReference type="ChEBI" id="CHEBI:58210"/>
    </ligand>
</feature>
<keyword evidence="3 6" id="KW-0288">FMN</keyword>
<evidence type="ECO:0000256" key="2">
    <source>
        <dbReference type="ARBA" id="ARBA00022630"/>
    </source>
</evidence>
<dbReference type="EC" id="1.4.3.5" evidence="6"/>
<feature type="binding site" evidence="6">
    <location>
        <position position="129"/>
    </location>
    <ligand>
        <name>substrate</name>
    </ligand>
</feature>
<dbReference type="SUPFAM" id="SSF50475">
    <property type="entry name" value="FMN-binding split barrel"/>
    <property type="match status" value="1"/>
</dbReference>
<dbReference type="AlphaFoldDB" id="A0A845SA38"/>
<evidence type="ECO:0000313" key="10">
    <source>
        <dbReference type="EMBL" id="NBN87660.1"/>
    </source>
</evidence>
<evidence type="ECO:0000256" key="3">
    <source>
        <dbReference type="ARBA" id="ARBA00022643"/>
    </source>
</evidence>
<evidence type="ECO:0000313" key="11">
    <source>
        <dbReference type="EMBL" id="NCU50391.1"/>
    </source>
</evidence>
<dbReference type="InterPro" id="IPR011576">
    <property type="entry name" value="Pyridox_Oxase_N"/>
</dbReference>
<dbReference type="EMBL" id="RGGN01000010">
    <property type="protein sequence ID" value="NCU62601.1"/>
    <property type="molecule type" value="Genomic_DNA"/>
</dbReference>
<accession>A0A845SA38</accession>
<feature type="binding site" evidence="6 7">
    <location>
        <begin position="138"/>
        <end position="139"/>
    </location>
    <ligand>
        <name>FMN</name>
        <dbReference type="ChEBI" id="CHEBI:58210"/>
    </ligand>
</feature>
<protein>
    <recommendedName>
        <fullName evidence="6">Pyridoxine/pyridoxamine 5'-phosphate oxidase</fullName>
        <ecNumber evidence="6">1.4.3.5</ecNumber>
    </recommendedName>
    <alternativeName>
        <fullName evidence="6">PNP/PMP oxidase</fullName>
        <shortName evidence="6">PNPOx</shortName>
    </alternativeName>
    <alternativeName>
        <fullName evidence="6">Pyridoxal 5'-phosphate synthase</fullName>
    </alternativeName>
</protein>
<gene>
    <name evidence="6 13" type="primary">pdxH</name>
    <name evidence="10" type="ORF">EBV32_01000</name>
    <name evidence="13" type="ORF">EBV78_00665</name>
    <name evidence="11" type="ORF">EBX29_01250</name>
    <name evidence="12" type="ORF">EBX74_02360</name>
</gene>
<keyword evidence="5 6" id="KW-0664">Pyridoxine biosynthesis</keyword>
<reference evidence="13 14" key="1">
    <citation type="submission" date="2018-10" db="EMBL/GenBank/DDBJ databases">
        <title>Iterative Subtractive Binning of Freshwater Chronoseries Metagenomes Recovers Nearly Complete Genomes from over Four Hundred Novel Species.</title>
        <authorList>
            <person name="Rodriguez-R L.M."/>
            <person name="Tsementzi D."/>
            <person name="Luo C."/>
            <person name="Konstantinidis K.T."/>
        </authorList>
    </citation>
    <scope>NUCLEOTIDE SEQUENCE [LARGE SCALE GENOMIC DNA]</scope>
    <source>
        <strain evidence="13">WB7_2B_003</strain>
        <strain evidence="10">WB7_6_001</strain>
        <strain evidence="11">WB8_1A_003</strain>
        <strain evidence="12">WB8_2A_004</strain>
    </source>
</reference>
<dbReference type="PIRSF" id="PIRSF000190">
    <property type="entry name" value="Pyd_amn-ph_oxd"/>
    <property type="match status" value="1"/>
</dbReference>
<feature type="binding site" evidence="6">
    <location>
        <position position="64"/>
    </location>
    <ligand>
        <name>substrate</name>
    </ligand>
</feature>
<feature type="binding site" evidence="6">
    <location>
        <begin position="190"/>
        <end position="192"/>
    </location>
    <ligand>
        <name>substrate</name>
    </ligand>
</feature>
<feature type="binding site" evidence="6 7">
    <location>
        <begin position="74"/>
        <end position="75"/>
    </location>
    <ligand>
        <name>FMN</name>
        <dbReference type="ChEBI" id="CHEBI:58210"/>
    </ligand>
</feature>
<dbReference type="EMBL" id="RGMI01000034">
    <property type="protein sequence ID" value="NCU50391.1"/>
    <property type="molecule type" value="Genomic_DNA"/>
</dbReference>
<feature type="domain" description="Pyridoxamine 5'-phosphate oxidase N-terminal" evidence="8">
    <location>
        <begin position="32"/>
        <end position="148"/>
    </location>
</feature>
<comment type="caution">
    <text evidence="13">The sequence shown here is derived from an EMBL/GenBank/DDBJ whole genome shotgun (WGS) entry which is preliminary data.</text>
</comment>
<dbReference type="NCBIfam" id="NF004231">
    <property type="entry name" value="PRK05679.1"/>
    <property type="match status" value="1"/>
</dbReference>
<proteinExistence type="inferred from homology"/>
<dbReference type="Proteomes" id="UP000713222">
    <property type="component" value="Unassembled WGS sequence"/>
</dbReference>